<dbReference type="Gene3D" id="3.30.43.10">
    <property type="entry name" value="Uridine Diphospho-n-acetylenolpyruvylglucosamine Reductase, domain 2"/>
    <property type="match status" value="1"/>
</dbReference>
<comment type="similarity">
    <text evidence="5 17">Belongs to the MurB family.</text>
</comment>
<dbReference type="Pfam" id="PF01565">
    <property type="entry name" value="FAD_binding_4"/>
    <property type="match status" value="1"/>
</dbReference>
<evidence type="ECO:0000256" key="16">
    <source>
        <dbReference type="ARBA" id="ARBA00048914"/>
    </source>
</evidence>
<dbReference type="InterPro" id="IPR016169">
    <property type="entry name" value="FAD-bd_PCMH_sub2"/>
</dbReference>
<dbReference type="InterPro" id="IPR036318">
    <property type="entry name" value="FAD-bd_PCMH-like_sf"/>
</dbReference>
<dbReference type="GO" id="GO:0005829">
    <property type="term" value="C:cytosol"/>
    <property type="evidence" value="ECO:0007669"/>
    <property type="project" value="TreeGrafter"/>
</dbReference>
<evidence type="ECO:0000256" key="5">
    <source>
        <dbReference type="ARBA" id="ARBA00010485"/>
    </source>
</evidence>
<dbReference type="Gene3D" id="3.90.78.10">
    <property type="entry name" value="UDP-N-acetylenolpyruvoylglucosamine reductase, C-terminal domain"/>
    <property type="match status" value="1"/>
</dbReference>
<dbReference type="GO" id="GO:0008762">
    <property type="term" value="F:UDP-N-acetylmuramate dehydrogenase activity"/>
    <property type="evidence" value="ECO:0007669"/>
    <property type="project" value="UniProtKB-UniRule"/>
</dbReference>
<keyword evidence="12 17" id="KW-0573">Peptidoglycan synthesis</keyword>
<dbReference type="NCBIfam" id="NF010478">
    <property type="entry name" value="PRK13903.1"/>
    <property type="match status" value="1"/>
</dbReference>
<comment type="subcellular location">
    <subcellularLocation>
        <location evidence="3 17">Cytoplasm</location>
    </subcellularLocation>
</comment>
<keyword evidence="13 17" id="KW-0560">Oxidoreductase</keyword>
<dbReference type="AlphaFoldDB" id="A0A6J4N6C2"/>
<dbReference type="GO" id="GO:0071949">
    <property type="term" value="F:FAD binding"/>
    <property type="evidence" value="ECO:0007669"/>
    <property type="project" value="InterPro"/>
</dbReference>
<dbReference type="PANTHER" id="PTHR21071">
    <property type="entry name" value="UDP-N-ACETYLENOLPYRUVOYLGLUCOSAMINE REDUCTASE"/>
    <property type="match status" value="1"/>
</dbReference>
<keyword evidence="10 17" id="KW-0521">NADP</keyword>
<evidence type="ECO:0000259" key="18">
    <source>
        <dbReference type="PROSITE" id="PS51387"/>
    </source>
</evidence>
<dbReference type="InterPro" id="IPR016166">
    <property type="entry name" value="FAD-bd_PCMH"/>
</dbReference>
<accession>A0A6J4N6C2</accession>
<evidence type="ECO:0000256" key="15">
    <source>
        <dbReference type="ARBA" id="ARBA00023316"/>
    </source>
</evidence>
<dbReference type="SUPFAM" id="SSF56194">
    <property type="entry name" value="Uridine diphospho-N-Acetylenolpyruvylglucosamine reductase, MurB, C-terminal domain"/>
    <property type="match status" value="1"/>
</dbReference>
<keyword evidence="11 17" id="KW-0133">Cell shape</keyword>
<dbReference type="InterPro" id="IPR011601">
    <property type="entry name" value="MurB_C"/>
</dbReference>
<dbReference type="InterPro" id="IPR036635">
    <property type="entry name" value="MurB_C_sf"/>
</dbReference>
<feature type="domain" description="FAD-binding PCMH-type" evidence="18">
    <location>
        <begin position="17"/>
        <end position="191"/>
    </location>
</feature>
<dbReference type="GO" id="GO:0071555">
    <property type="term" value="P:cell wall organization"/>
    <property type="evidence" value="ECO:0007669"/>
    <property type="project" value="UniProtKB-KW"/>
</dbReference>
<dbReference type="InterPro" id="IPR016167">
    <property type="entry name" value="FAD-bd_PCMH_sub1"/>
</dbReference>
<proteinExistence type="inferred from homology"/>
<feature type="active site" evidence="17">
    <location>
        <position position="340"/>
    </location>
</feature>
<feature type="active site" description="Proton donor" evidence="17">
    <location>
        <position position="246"/>
    </location>
</feature>
<dbReference type="InterPro" id="IPR003170">
    <property type="entry name" value="MurB"/>
</dbReference>
<keyword evidence="14 17" id="KW-0131">Cell cycle</keyword>
<evidence type="ECO:0000256" key="12">
    <source>
        <dbReference type="ARBA" id="ARBA00022984"/>
    </source>
</evidence>
<keyword evidence="8 17" id="KW-0285">Flavoprotein</keyword>
<evidence type="ECO:0000256" key="10">
    <source>
        <dbReference type="ARBA" id="ARBA00022857"/>
    </source>
</evidence>
<name>A0A6J4N6C2_9ACTN</name>
<dbReference type="Gene3D" id="3.30.465.10">
    <property type="match status" value="1"/>
</dbReference>
<dbReference type="EMBL" id="CADCUP010000048">
    <property type="protein sequence ID" value="CAA9378784.1"/>
    <property type="molecule type" value="Genomic_DNA"/>
</dbReference>
<evidence type="ECO:0000256" key="4">
    <source>
        <dbReference type="ARBA" id="ARBA00004752"/>
    </source>
</evidence>
<keyword evidence="9 17" id="KW-0274">FAD</keyword>
<dbReference type="UniPathway" id="UPA00219"/>
<evidence type="ECO:0000256" key="9">
    <source>
        <dbReference type="ARBA" id="ARBA00022827"/>
    </source>
</evidence>
<comment type="catalytic activity">
    <reaction evidence="16 17">
        <text>UDP-N-acetyl-alpha-D-muramate + NADP(+) = UDP-N-acetyl-3-O-(1-carboxyvinyl)-alpha-D-glucosamine + NADPH + H(+)</text>
        <dbReference type="Rhea" id="RHEA:12248"/>
        <dbReference type="ChEBI" id="CHEBI:15378"/>
        <dbReference type="ChEBI" id="CHEBI:57783"/>
        <dbReference type="ChEBI" id="CHEBI:58349"/>
        <dbReference type="ChEBI" id="CHEBI:68483"/>
        <dbReference type="ChEBI" id="CHEBI:70757"/>
        <dbReference type="EC" id="1.3.1.98"/>
    </reaction>
</comment>
<evidence type="ECO:0000256" key="2">
    <source>
        <dbReference type="ARBA" id="ARBA00003921"/>
    </source>
</evidence>
<dbReference type="HAMAP" id="MF_00037">
    <property type="entry name" value="MurB"/>
    <property type="match status" value="1"/>
</dbReference>
<gene>
    <name evidence="17" type="primary">murB</name>
    <name evidence="19" type="ORF">AVDCRST_MAG06-783</name>
</gene>
<dbReference type="SUPFAM" id="SSF56176">
    <property type="entry name" value="FAD-binding/transporter-associated domain-like"/>
    <property type="match status" value="1"/>
</dbReference>
<comment type="function">
    <text evidence="2 17">Cell wall formation.</text>
</comment>
<evidence type="ECO:0000256" key="6">
    <source>
        <dbReference type="ARBA" id="ARBA00022490"/>
    </source>
</evidence>
<dbReference type="InterPro" id="IPR006094">
    <property type="entry name" value="Oxid_FAD_bind_N"/>
</dbReference>
<keyword evidence="15 17" id="KW-0961">Cell wall biogenesis/degradation</keyword>
<protein>
    <recommendedName>
        <fullName evidence="17">UDP-N-acetylenolpyruvoylglucosamine reductase</fullName>
        <ecNumber evidence="17">1.3.1.98</ecNumber>
    </recommendedName>
    <alternativeName>
        <fullName evidence="17">UDP-N-acetylmuramate dehydrogenase</fullName>
    </alternativeName>
</protein>
<comment type="pathway">
    <text evidence="4 17">Cell wall biogenesis; peptidoglycan biosynthesis.</text>
</comment>
<keyword evidence="7 17" id="KW-0132">Cell division</keyword>
<dbReference type="Pfam" id="PF02873">
    <property type="entry name" value="MurB_C"/>
    <property type="match status" value="1"/>
</dbReference>
<evidence type="ECO:0000313" key="19">
    <source>
        <dbReference type="EMBL" id="CAA9378784.1"/>
    </source>
</evidence>
<sequence>MPEQSPTLLRDHTTLRLGGPAARWERATTEAEVVEAVSAADDRGEPVLVLGGGSNLVVSDEGFPGTVVEVATTGVRPDVEDGVSCGGVLVTVAAGEDWDALVARAVERGWVGIEALSGIPGAVGATPIQNVGAYGQDVSQTIASVRVWDRTLRGVRTFAAADCHFGYRHSRFKADPGRHVVLDVTFQLAQGDLSTPVRYAELARTLGVEQGQRAPLADVRAAVLSLRAGKGMVLDDEDPDTWSAGSFFTNPFLTPEEAAGLPDDAPRWPQPDGTLKTSAAWLIEHAGFSRGHGQGRVSLSTKHTLALTNRGGASAEELLGLAREVRDGVAARFGVRLVNEPVLVGLEL</sequence>
<dbReference type="GO" id="GO:0008360">
    <property type="term" value="P:regulation of cell shape"/>
    <property type="evidence" value="ECO:0007669"/>
    <property type="project" value="UniProtKB-KW"/>
</dbReference>
<evidence type="ECO:0000256" key="13">
    <source>
        <dbReference type="ARBA" id="ARBA00023002"/>
    </source>
</evidence>
<organism evidence="19">
    <name type="scientific">uncultured Nocardioides sp</name>
    <dbReference type="NCBI Taxonomy" id="198441"/>
    <lineage>
        <taxon>Bacteria</taxon>
        <taxon>Bacillati</taxon>
        <taxon>Actinomycetota</taxon>
        <taxon>Actinomycetes</taxon>
        <taxon>Propionibacteriales</taxon>
        <taxon>Nocardioidaceae</taxon>
        <taxon>Nocardioides</taxon>
        <taxon>environmental samples</taxon>
    </lineage>
</organism>
<dbReference type="PROSITE" id="PS51387">
    <property type="entry name" value="FAD_PCMH"/>
    <property type="match status" value="1"/>
</dbReference>
<evidence type="ECO:0000256" key="7">
    <source>
        <dbReference type="ARBA" id="ARBA00022618"/>
    </source>
</evidence>
<dbReference type="RefSeq" id="WP_295657064.1">
    <property type="nucleotide sequence ID" value="NZ_CADCUP010000048.1"/>
</dbReference>
<reference evidence="19" key="1">
    <citation type="submission" date="2020-02" db="EMBL/GenBank/DDBJ databases">
        <authorList>
            <person name="Meier V. D."/>
        </authorList>
    </citation>
    <scope>NUCLEOTIDE SEQUENCE</scope>
    <source>
        <strain evidence="19">AVDCRST_MAG06</strain>
    </source>
</reference>
<evidence type="ECO:0000256" key="11">
    <source>
        <dbReference type="ARBA" id="ARBA00022960"/>
    </source>
</evidence>
<evidence type="ECO:0000256" key="8">
    <source>
        <dbReference type="ARBA" id="ARBA00022630"/>
    </source>
</evidence>
<evidence type="ECO:0000256" key="14">
    <source>
        <dbReference type="ARBA" id="ARBA00023306"/>
    </source>
</evidence>
<evidence type="ECO:0000256" key="1">
    <source>
        <dbReference type="ARBA" id="ARBA00001974"/>
    </source>
</evidence>
<evidence type="ECO:0000256" key="3">
    <source>
        <dbReference type="ARBA" id="ARBA00004496"/>
    </source>
</evidence>
<dbReference type="GO" id="GO:0009252">
    <property type="term" value="P:peptidoglycan biosynthetic process"/>
    <property type="evidence" value="ECO:0007669"/>
    <property type="project" value="UniProtKB-UniRule"/>
</dbReference>
<feature type="active site" evidence="17">
    <location>
        <position position="168"/>
    </location>
</feature>
<dbReference type="GO" id="GO:0051301">
    <property type="term" value="P:cell division"/>
    <property type="evidence" value="ECO:0007669"/>
    <property type="project" value="UniProtKB-KW"/>
</dbReference>
<evidence type="ECO:0000256" key="17">
    <source>
        <dbReference type="HAMAP-Rule" id="MF_00037"/>
    </source>
</evidence>
<comment type="cofactor">
    <cofactor evidence="1 17">
        <name>FAD</name>
        <dbReference type="ChEBI" id="CHEBI:57692"/>
    </cofactor>
</comment>
<dbReference type="PANTHER" id="PTHR21071:SF4">
    <property type="entry name" value="UDP-N-ACETYLENOLPYRUVOYLGLUCOSAMINE REDUCTASE"/>
    <property type="match status" value="1"/>
</dbReference>
<keyword evidence="6 17" id="KW-0963">Cytoplasm</keyword>
<dbReference type="EC" id="1.3.1.98" evidence="17"/>